<keyword evidence="8" id="KW-1185">Reference proteome</keyword>
<dbReference type="InterPro" id="IPR018499">
    <property type="entry name" value="Tetraspanin/Peripherin"/>
</dbReference>
<dbReference type="OrthoDB" id="6239677at2759"/>
<evidence type="ECO:0000313" key="7">
    <source>
        <dbReference type="EMBL" id="KAJ6635140.1"/>
    </source>
</evidence>
<proteinExistence type="predicted"/>
<keyword evidence="4 5" id="KW-0472">Membrane</keyword>
<dbReference type="PRINTS" id="PR00259">
    <property type="entry name" value="TMFOUR"/>
</dbReference>
<dbReference type="Proteomes" id="UP001151699">
    <property type="component" value="Chromosome C"/>
</dbReference>
<keyword evidence="6" id="KW-0732">Signal</keyword>
<keyword evidence="2 5" id="KW-0812">Transmembrane</keyword>
<dbReference type="GO" id="GO:0005886">
    <property type="term" value="C:plasma membrane"/>
    <property type="evidence" value="ECO:0007669"/>
    <property type="project" value="TreeGrafter"/>
</dbReference>
<protein>
    <submittedName>
        <fullName evidence="7">CD63 antigen</fullName>
    </submittedName>
</protein>
<dbReference type="Pfam" id="PF00335">
    <property type="entry name" value="Tetraspanin"/>
    <property type="match status" value="1"/>
</dbReference>
<name>A0A9Q0RUY9_9DIPT</name>
<feature type="transmembrane region" description="Helical" evidence="5">
    <location>
        <begin position="224"/>
        <end position="248"/>
    </location>
</feature>
<comment type="caution">
    <text evidence="7">The sequence shown here is derived from an EMBL/GenBank/DDBJ whole genome shotgun (WGS) entry which is preliminary data.</text>
</comment>
<dbReference type="SUPFAM" id="SSF48652">
    <property type="entry name" value="Tetraspanin"/>
    <property type="match status" value="1"/>
</dbReference>
<sequence>MKNFIILLCIVGITAVSGHHGQHRDQYRRNRSGNNNIRLLPCIDEILAAIRAAIAVDQNTDIVAIFGILISNSQNTVLINTYAILLSLALVFHVSAAITGIMLGFCRSKEIVSDTLTAFVHSYEYDAVLRETMDWTQLKFHCCGNSGPEDWIDYFKSIETVEVESSGRDENSTLASTAVTLASDTNTMPSSCCVRDSDYLNLRCENYYEFGCLQHVQEVVSANLLMASFLALGMGLLDLLGAVMGFLITKTIRRERQIDADYNQLGMKSSRY</sequence>
<dbReference type="PANTHER" id="PTHR19282">
    <property type="entry name" value="TETRASPANIN"/>
    <property type="match status" value="1"/>
</dbReference>
<comment type="subcellular location">
    <subcellularLocation>
        <location evidence="1">Membrane</location>
        <topology evidence="1">Multi-pass membrane protein</topology>
    </subcellularLocation>
</comment>
<accession>A0A9Q0RUY9</accession>
<evidence type="ECO:0000256" key="1">
    <source>
        <dbReference type="ARBA" id="ARBA00004141"/>
    </source>
</evidence>
<dbReference type="Gene3D" id="1.10.1450.10">
    <property type="entry name" value="Tetraspanin"/>
    <property type="match status" value="1"/>
</dbReference>
<keyword evidence="3 5" id="KW-1133">Transmembrane helix</keyword>
<evidence type="ECO:0000256" key="3">
    <source>
        <dbReference type="ARBA" id="ARBA00022989"/>
    </source>
</evidence>
<dbReference type="CDD" id="cd03127">
    <property type="entry name" value="tetraspanin_LEL"/>
    <property type="match status" value="1"/>
</dbReference>
<dbReference type="EMBL" id="WJQU01000004">
    <property type="protein sequence ID" value="KAJ6635140.1"/>
    <property type="molecule type" value="Genomic_DNA"/>
</dbReference>
<evidence type="ECO:0000256" key="4">
    <source>
        <dbReference type="ARBA" id="ARBA00023136"/>
    </source>
</evidence>
<dbReference type="InterPro" id="IPR008952">
    <property type="entry name" value="Tetraspanin_EC2_sf"/>
</dbReference>
<evidence type="ECO:0000256" key="2">
    <source>
        <dbReference type="ARBA" id="ARBA00022692"/>
    </source>
</evidence>
<gene>
    <name evidence="7" type="primary">CD63_4</name>
    <name evidence="7" type="ORF">Bhyg_13723</name>
</gene>
<feature type="chain" id="PRO_5040358633" evidence="6">
    <location>
        <begin position="19"/>
        <end position="272"/>
    </location>
</feature>
<evidence type="ECO:0000256" key="6">
    <source>
        <dbReference type="SAM" id="SignalP"/>
    </source>
</evidence>
<feature type="signal peptide" evidence="6">
    <location>
        <begin position="1"/>
        <end position="18"/>
    </location>
</feature>
<evidence type="ECO:0000256" key="5">
    <source>
        <dbReference type="SAM" id="Phobius"/>
    </source>
</evidence>
<reference evidence="7" key="1">
    <citation type="submission" date="2022-07" db="EMBL/GenBank/DDBJ databases">
        <authorList>
            <person name="Trinca V."/>
            <person name="Uliana J.V.C."/>
            <person name="Torres T.T."/>
            <person name="Ward R.J."/>
            <person name="Monesi N."/>
        </authorList>
    </citation>
    <scope>NUCLEOTIDE SEQUENCE</scope>
    <source>
        <strain evidence="7">HSMRA1968</strain>
        <tissue evidence="7">Whole embryos</tissue>
    </source>
</reference>
<evidence type="ECO:0000313" key="8">
    <source>
        <dbReference type="Proteomes" id="UP001151699"/>
    </source>
</evidence>
<dbReference type="PANTHER" id="PTHR19282:SF544">
    <property type="entry name" value="TETRASPANIN"/>
    <property type="match status" value="1"/>
</dbReference>
<organism evidence="7 8">
    <name type="scientific">Pseudolycoriella hygida</name>
    <dbReference type="NCBI Taxonomy" id="35572"/>
    <lineage>
        <taxon>Eukaryota</taxon>
        <taxon>Metazoa</taxon>
        <taxon>Ecdysozoa</taxon>
        <taxon>Arthropoda</taxon>
        <taxon>Hexapoda</taxon>
        <taxon>Insecta</taxon>
        <taxon>Pterygota</taxon>
        <taxon>Neoptera</taxon>
        <taxon>Endopterygota</taxon>
        <taxon>Diptera</taxon>
        <taxon>Nematocera</taxon>
        <taxon>Sciaroidea</taxon>
        <taxon>Sciaridae</taxon>
        <taxon>Pseudolycoriella</taxon>
    </lineage>
</organism>
<dbReference type="AlphaFoldDB" id="A0A9Q0RUY9"/>